<reference evidence="3" key="1">
    <citation type="journal article" date="2019" name="Int. J. Syst. Evol. Microbiol.">
        <title>The Global Catalogue of Microorganisms (GCM) 10K type strain sequencing project: providing services to taxonomists for standard genome sequencing and annotation.</title>
        <authorList>
            <consortium name="The Broad Institute Genomics Platform"/>
            <consortium name="The Broad Institute Genome Sequencing Center for Infectious Disease"/>
            <person name="Wu L."/>
            <person name="Ma J."/>
        </authorList>
    </citation>
    <scope>NUCLEOTIDE SEQUENCE [LARGE SCALE GENOMIC DNA]</scope>
    <source>
        <strain evidence="3">CCM 4481</strain>
    </source>
</reference>
<dbReference type="Gene3D" id="3.40.50.1820">
    <property type="entry name" value="alpha/beta hydrolase"/>
    <property type="match status" value="1"/>
</dbReference>
<accession>A0ABV9C033</accession>
<comment type="caution">
    <text evidence="2">The sequence shown here is derived from an EMBL/GenBank/DDBJ whole genome shotgun (WGS) entry which is preliminary data.</text>
</comment>
<keyword evidence="3" id="KW-1185">Reference proteome</keyword>
<organism evidence="2 3">
    <name type="scientific">Dyella halodurans</name>
    <dbReference type="NCBI Taxonomy" id="1920171"/>
    <lineage>
        <taxon>Bacteria</taxon>
        <taxon>Pseudomonadati</taxon>
        <taxon>Pseudomonadota</taxon>
        <taxon>Gammaproteobacteria</taxon>
        <taxon>Lysobacterales</taxon>
        <taxon>Rhodanobacteraceae</taxon>
        <taxon>Dyella</taxon>
    </lineage>
</organism>
<keyword evidence="1" id="KW-0732">Signal</keyword>
<evidence type="ECO:0000256" key="1">
    <source>
        <dbReference type="SAM" id="SignalP"/>
    </source>
</evidence>
<dbReference type="EMBL" id="JBHSGA010000011">
    <property type="protein sequence ID" value="MFC4526307.1"/>
    <property type="molecule type" value="Genomic_DNA"/>
</dbReference>
<dbReference type="PROSITE" id="PS51257">
    <property type="entry name" value="PROKAR_LIPOPROTEIN"/>
    <property type="match status" value="1"/>
</dbReference>
<dbReference type="InterPro" id="IPR029058">
    <property type="entry name" value="AB_hydrolase_fold"/>
</dbReference>
<evidence type="ECO:0000313" key="3">
    <source>
        <dbReference type="Proteomes" id="UP001595961"/>
    </source>
</evidence>
<dbReference type="RefSeq" id="WP_266150864.1">
    <property type="nucleotide sequence ID" value="NZ_CP064028.1"/>
</dbReference>
<feature type="signal peptide" evidence="1">
    <location>
        <begin position="1"/>
        <end position="24"/>
    </location>
</feature>
<evidence type="ECO:0008006" key="4">
    <source>
        <dbReference type="Google" id="ProtNLM"/>
    </source>
</evidence>
<feature type="chain" id="PRO_5047224975" description="Alpha/beta hydrolase" evidence="1">
    <location>
        <begin position="25"/>
        <end position="369"/>
    </location>
</feature>
<dbReference type="Proteomes" id="UP001595961">
    <property type="component" value="Unassembled WGS sequence"/>
</dbReference>
<name>A0ABV9C033_9GAMM</name>
<evidence type="ECO:0000313" key="2">
    <source>
        <dbReference type="EMBL" id="MFC4526307.1"/>
    </source>
</evidence>
<protein>
    <recommendedName>
        <fullName evidence="4">Alpha/beta hydrolase</fullName>
    </recommendedName>
</protein>
<gene>
    <name evidence="2" type="ORF">ACFO5W_06610</name>
</gene>
<sequence>MRCAPGSWLLGLLVACSVCCPINASSASSDSATGSVIRTSVGSLDGAPYRIDIPKNWNGDLVVLMHGYEPKGVPRQSPWPQNEETPVFLSRGFAVAASAFASQGWAVGDALEDSEQLRRLFIKENGKPHRAYLVGFSLGGLEALATLERHGPAYSGALSVCGVNVSAPDIVARGVVTPLVAFDTYFPGVMPDLANPASPAMIDSGRIQEALQSDPTKAARLEDRLQETSATLPGTLMLNYMLLREIEQRAGGMPVDTMKANYTEFADDADFKHKVRRYKGTPSAMTYLADNVTLTGRVASPVVLQRNAFDQTVPSRFDTVYPELAKAAGNASKVTVLPRVGEGHCDFTHEQIGKAFDVLVEKADRTQGR</sequence>
<dbReference type="SUPFAM" id="SSF53474">
    <property type="entry name" value="alpha/beta-Hydrolases"/>
    <property type="match status" value="1"/>
</dbReference>
<proteinExistence type="predicted"/>